<dbReference type="AlphaFoldDB" id="A0A931NDK1"/>
<accession>A0A931NDK1</accession>
<feature type="transmembrane region" description="Helical" evidence="1">
    <location>
        <begin position="135"/>
        <end position="159"/>
    </location>
</feature>
<keyword evidence="1" id="KW-0812">Transmembrane</keyword>
<comment type="caution">
    <text evidence="2">The sequence shown here is derived from an EMBL/GenBank/DDBJ whole genome shotgun (WGS) entry which is preliminary data.</text>
</comment>
<evidence type="ECO:0000313" key="3">
    <source>
        <dbReference type="Proteomes" id="UP000620139"/>
    </source>
</evidence>
<dbReference type="RefSeq" id="WP_198099941.1">
    <property type="nucleotide sequence ID" value="NZ_JAEDAL010000002.1"/>
</dbReference>
<keyword evidence="1" id="KW-1133">Transmembrane helix</keyword>
<reference evidence="2" key="1">
    <citation type="submission" date="2020-12" db="EMBL/GenBank/DDBJ databases">
        <title>The genome sequence of Inhella sp. 4Y17.</title>
        <authorList>
            <person name="Liu Y."/>
        </authorList>
    </citation>
    <scope>NUCLEOTIDE SEQUENCE</scope>
    <source>
        <strain evidence="2">4Y10</strain>
    </source>
</reference>
<feature type="transmembrane region" description="Helical" evidence="1">
    <location>
        <begin position="191"/>
        <end position="210"/>
    </location>
</feature>
<feature type="transmembrane region" description="Helical" evidence="1">
    <location>
        <begin position="50"/>
        <end position="74"/>
    </location>
</feature>
<evidence type="ECO:0000313" key="2">
    <source>
        <dbReference type="EMBL" id="MBH9552320.1"/>
    </source>
</evidence>
<sequence length="218" mass="23190">MKTLHRLGAVAAFLEAAIYVSMFGFYGAYWNYPATGTAVEKLNYLTDHLAVLYGVNVMGFIVFGIALAALVLAVHDRLSPEAPQLMRAASMFGVIWVTLVMAAGMIANVGLMTTVDRLSGDPERALTLFSTLNHVVEGLGGGNEMAGGLWVLLLSLAALRGGLPKALAYFGLGVGAAGMATTIPAEAIKETFGLTQIVWFIWLGCVLLRAPDTQTRPR</sequence>
<gene>
    <name evidence="2" type="ORF">I7X43_05580</name>
</gene>
<name>A0A931NDK1_9BURK</name>
<feature type="transmembrane region" description="Helical" evidence="1">
    <location>
        <begin position="166"/>
        <end position="185"/>
    </location>
</feature>
<feature type="transmembrane region" description="Helical" evidence="1">
    <location>
        <begin position="94"/>
        <end position="115"/>
    </location>
</feature>
<proteinExistence type="predicted"/>
<dbReference type="Proteomes" id="UP000620139">
    <property type="component" value="Unassembled WGS sequence"/>
</dbReference>
<keyword evidence="3" id="KW-1185">Reference proteome</keyword>
<dbReference type="EMBL" id="JAEDAL010000002">
    <property type="protein sequence ID" value="MBH9552320.1"/>
    <property type="molecule type" value="Genomic_DNA"/>
</dbReference>
<protein>
    <submittedName>
        <fullName evidence="2">DUF4386 family protein</fullName>
    </submittedName>
</protein>
<evidence type="ECO:0000256" key="1">
    <source>
        <dbReference type="SAM" id="Phobius"/>
    </source>
</evidence>
<feature type="transmembrane region" description="Helical" evidence="1">
    <location>
        <begin position="7"/>
        <end position="30"/>
    </location>
</feature>
<organism evidence="2 3">
    <name type="scientific">Inhella gelatinilytica</name>
    <dbReference type="NCBI Taxonomy" id="2795030"/>
    <lineage>
        <taxon>Bacteria</taxon>
        <taxon>Pseudomonadati</taxon>
        <taxon>Pseudomonadota</taxon>
        <taxon>Betaproteobacteria</taxon>
        <taxon>Burkholderiales</taxon>
        <taxon>Sphaerotilaceae</taxon>
        <taxon>Inhella</taxon>
    </lineage>
</organism>
<keyword evidence="1" id="KW-0472">Membrane</keyword>